<evidence type="ECO:0000313" key="2">
    <source>
        <dbReference type="Proteomes" id="UP000533953"/>
    </source>
</evidence>
<reference evidence="1 2" key="1">
    <citation type="submission" date="2020-03" db="EMBL/GenBank/DDBJ databases">
        <title>Soil Listeria distribution.</title>
        <authorList>
            <person name="Liao J."/>
            <person name="Wiedmann M."/>
        </authorList>
    </citation>
    <scope>NUCLEOTIDE SEQUENCE [LARGE SCALE GENOMIC DNA]</scope>
    <source>
        <strain evidence="1 2">FSL L7-1547</strain>
    </source>
</reference>
<organism evidence="1 2">
    <name type="scientific">Listeria booriae</name>
    <dbReference type="NCBI Taxonomy" id="1552123"/>
    <lineage>
        <taxon>Bacteria</taxon>
        <taxon>Bacillati</taxon>
        <taxon>Bacillota</taxon>
        <taxon>Bacilli</taxon>
        <taxon>Bacillales</taxon>
        <taxon>Listeriaceae</taxon>
        <taxon>Listeria</taxon>
    </lineage>
</organism>
<sequence>MKLYGVEMLNKKEYDAYETVIDSAKIEGFEPTTESVQLLKDFHEKKITLTEMVKKVQSGEIHV</sequence>
<protein>
    <submittedName>
        <fullName evidence="1">Antitoxin VbhA family protein</fullName>
    </submittedName>
</protein>
<dbReference type="RefSeq" id="WP_185401725.1">
    <property type="nucleotide sequence ID" value="NZ_JAARRI010000035.1"/>
</dbReference>
<dbReference type="AlphaFoldDB" id="A0A7X0XF73"/>
<dbReference type="Proteomes" id="UP000533953">
    <property type="component" value="Unassembled WGS sequence"/>
</dbReference>
<dbReference type="EMBL" id="JAASTX010000023">
    <property type="protein sequence ID" value="MBC1493019.1"/>
    <property type="molecule type" value="Genomic_DNA"/>
</dbReference>
<proteinExistence type="predicted"/>
<dbReference type="InterPro" id="IPR033788">
    <property type="entry name" value="VbhA-like"/>
</dbReference>
<comment type="caution">
    <text evidence="1">The sequence shown here is derived from an EMBL/GenBank/DDBJ whole genome shotgun (WGS) entry which is preliminary data.</text>
</comment>
<gene>
    <name evidence="1" type="ORF">HCI99_14460</name>
</gene>
<dbReference type="CDD" id="cd11586">
    <property type="entry name" value="VbhA_like"/>
    <property type="match status" value="1"/>
</dbReference>
<name>A0A7X0XF73_9LIST</name>
<evidence type="ECO:0000313" key="1">
    <source>
        <dbReference type="EMBL" id="MBC1493019.1"/>
    </source>
</evidence>
<accession>A0A7X0XF73</accession>